<organism evidence="2 3">
    <name type="scientific">Thalassotalea loyana</name>
    <dbReference type="NCBI Taxonomy" id="280483"/>
    <lineage>
        <taxon>Bacteria</taxon>
        <taxon>Pseudomonadati</taxon>
        <taxon>Pseudomonadota</taxon>
        <taxon>Gammaproteobacteria</taxon>
        <taxon>Alteromonadales</taxon>
        <taxon>Colwelliaceae</taxon>
        <taxon>Thalassotalea</taxon>
    </lineage>
</organism>
<proteinExistence type="predicted"/>
<dbReference type="Gene3D" id="3.60.40.10">
    <property type="entry name" value="PPM-type phosphatase domain"/>
    <property type="match status" value="1"/>
</dbReference>
<evidence type="ECO:0000313" key="3">
    <source>
        <dbReference type="Proteomes" id="UP001157134"/>
    </source>
</evidence>
<dbReference type="InterPro" id="IPR039248">
    <property type="entry name" value="Ptase_RsbX"/>
</dbReference>
<dbReference type="Proteomes" id="UP001157134">
    <property type="component" value="Unassembled WGS sequence"/>
</dbReference>
<dbReference type="PANTHER" id="PTHR35801">
    <property type="entry name" value="PHOSPHOSERINE PHOSPHATASE RSBX"/>
    <property type="match status" value="1"/>
</dbReference>
<dbReference type="InterPro" id="IPR036457">
    <property type="entry name" value="PPM-type-like_dom_sf"/>
</dbReference>
<comment type="caution">
    <text evidence="2">The sequence shown here is derived from an EMBL/GenBank/DDBJ whole genome shotgun (WGS) entry which is preliminary data.</text>
</comment>
<protein>
    <recommendedName>
        <fullName evidence="1">PPM-type phosphatase domain-containing protein</fullName>
    </recommendedName>
</protein>
<reference evidence="2 3" key="1">
    <citation type="submission" date="2023-03" db="EMBL/GenBank/DDBJ databases">
        <title>Thalassotalea loyana LMG 22536T draft genome sequence.</title>
        <authorList>
            <person name="Sawabe T."/>
        </authorList>
    </citation>
    <scope>NUCLEOTIDE SEQUENCE [LARGE SCALE GENOMIC DNA]</scope>
    <source>
        <strain evidence="2 3">LMG 22536</strain>
    </source>
</reference>
<dbReference type="SUPFAM" id="SSF81606">
    <property type="entry name" value="PP2C-like"/>
    <property type="match status" value="1"/>
</dbReference>
<gene>
    <name evidence="2" type="ORF">tloyanaT_36560</name>
</gene>
<dbReference type="PANTHER" id="PTHR35801:SF1">
    <property type="entry name" value="PHOSPHOSERINE PHOSPHATASE RSBX"/>
    <property type="match status" value="1"/>
</dbReference>
<accession>A0ABQ6HH74</accession>
<dbReference type="SMART" id="SM00331">
    <property type="entry name" value="PP2C_SIG"/>
    <property type="match status" value="1"/>
</dbReference>
<name>A0ABQ6HH74_9GAMM</name>
<evidence type="ECO:0000259" key="1">
    <source>
        <dbReference type="SMART" id="SM00331"/>
    </source>
</evidence>
<keyword evidence="3" id="KW-1185">Reference proteome</keyword>
<dbReference type="InterPro" id="IPR001932">
    <property type="entry name" value="PPM-type_phosphatase-like_dom"/>
</dbReference>
<dbReference type="EMBL" id="BSSV01000012">
    <property type="protein sequence ID" value="GLX87403.1"/>
    <property type="molecule type" value="Genomic_DNA"/>
</dbReference>
<sequence length="196" mass="21944">MSLIEKVNIASKNVPFWTESVSGDEVFYAQIDEKVVIALVDVTGHGNGAHLFAKKLKKQFIGIEDWLDPAAFLAKLHDTFLHGLGAAIGIAVVDKKENNVRFCGVGNISAYILGETDHCFSCDEGAVGLSVRKVNLQQHQLQPGDILLMHSDGIKSRLYRQYDRDVIKENINDILIYVFENYAKEHDDASCIVYRY</sequence>
<feature type="domain" description="PPM-type phosphatase" evidence="1">
    <location>
        <begin position="4"/>
        <end position="196"/>
    </location>
</feature>
<dbReference type="Pfam" id="PF07228">
    <property type="entry name" value="SpoIIE"/>
    <property type="match status" value="1"/>
</dbReference>
<evidence type="ECO:0000313" key="2">
    <source>
        <dbReference type="EMBL" id="GLX87403.1"/>
    </source>
</evidence>